<proteinExistence type="inferred from homology"/>
<dbReference type="Proteomes" id="UP000030661">
    <property type="component" value="Unassembled WGS sequence"/>
</dbReference>
<dbReference type="PANTHER" id="PTHR38682">
    <property type="entry name" value="V-TYPE ATP SYNTHASE SUBUNIT C"/>
    <property type="match status" value="1"/>
</dbReference>
<dbReference type="InterPro" id="IPR036079">
    <property type="entry name" value="ATPase_csu/dsu_sf"/>
</dbReference>
<dbReference type="InterPro" id="IPR002843">
    <property type="entry name" value="ATPase_V0-cplx_csu/dsu"/>
</dbReference>
<protein>
    <submittedName>
        <fullName evidence="4">H(+)-transporting two-sector ATPase</fullName>
    </submittedName>
</protein>
<dbReference type="EMBL" id="DF820463">
    <property type="protein sequence ID" value="GAK55002.1"/>
    <property type="molecule type" value="Genomic_DNA"/>
</dbReference>
<dbReference type="STRING" id="1499967.U27_01833"/>
<dbReference type="Pfam" id="PF01992">
    <property type="entry name" value="vATP-synt_AC39"/>
    <property type="match status" value="1"/>
</dbReference>
<organism evidence="4">
    <name type="scientific">Vecturithrix granuli</name>
    <dbReference type="NCBI Taxonomy" id="1499967"/>
    <lineage>
        <taxon>Bacteria</taxon>
        <taxon>Candidatus Moduliflexota</taxon>
        <taxon>Candidatus Vecturitrichia</taxon>
        <taxon>Candidatus Vecturitrichales</taxon>
        <taxon>Candidatus Vecturitrichaceae</taxon>
        <taxon>Candidatus Vecturithrix</taxon>
    </lineage>
</organism>
<keyword evidence="5" id="KW-1185">Reference proteome</keyword>
<evidence type="ECO:0000313" key="4">
    <source>
        <dbReference type="EMBL" id="GAK55002.1"/>
    </source>
</evidence>
<dbReference type="SUPFAM" id="SSF103486">
    <property type="entry name" value="V-type ATP synthase subunit C"/>
    <property type="match status" value="1"/>
</dbReference>
<dbReference type="InterPro" id="IPR050873">
    <property type="entry name" value="V-ATPase_V0D/AC39_subunit"/>
</dbReference>
<evidence type="ECO:0000256" key="2">
    <source>
        <dbReference type="ARBA" id="ARBA00022448"/>
    </source>
</evidence>
<dbReference type="Gene3D" id="1.20.1690.10">
    <property type="entry name" value="V-type ATP synthase subunit C domain"/>
    <property type="match status" value="2"/>
</dbReference>
<gene>
    <name evidence="4" type="ORF">U27_01833</name>
</gene>
<dbReference type="Gene3D" id="1.10.132.50">
    <property type="entry name" value="ATP synthase (C/AC39) subunit, domain 3"/>
    <property type="match status" value="1"/>
</dbReference>
<dbReference type="HOGENOM" id="CLU_064887_1_0_0"/>
<dbReference type="eggNOG" id="COG1527">
    <property type="taxonomic scope" value="Bacteria"/>
</dbReference>
<keyword evidence="2" id="KW-0813">Transport</keyword>
<reference evidence="4" key="1">
    <citation type="journal article" date="2015" name="PeerJ">
        <title>First genomic representation of candidate bacterial phylum KSB3 points to enhanced environmental sensing as a trigger of wastewater bulking.</title>
        <authorList>
            <person name="Sekiguchi Y."/>
            <person name="Ohashi A."/>
            <person name="Parks D.H."/>
            <person name="Yamauchi T."/>
            <person name="Tyson G.W."/>
            <person name="Hugenholtz P."/>
        </authorList>
    </citation>
    <scope>NUCLEOTIDE SEQUENCE [LARGE SCALE GENOMIC DNA]</scope>
</reference>
<keyword evidence="3" id="KW-0406">Ion transport</keyword>
<dbReference type="InterPro" id="IPR035067">
    <property type="entry name" value="V-type_ATPase_csu/dsu"/>
</dbReference>
<dbReference type="InterPro" id="IPR044911">
    <property type="entry name" value="V-type_ATPase_csu/dsu_dom_3"/>
</dbReference>
<evidence type="ECO:0000256" key="1">
    <source>
        <dbReference type="ARBA" id="ARBA00006709"/>
    </source>
</evidence>
<evidence type="ECO:0000313" key="5">
    <source>
        <dbReference type="Proteomes" id="UP000030661"/>
    </source>
</evidence>
<comment type="similarity">
    <text evidence="1">Belongs to the V-ATPase V0D/AC39 subunit family.</text>
</comment>
<accession>A0A0S6W9U8</accession>
<name>A0A0S6W9U8_VECG1</name>
<sequence length="354" mass="42030">MINSVFKYAYPHAKIRALKGRLLSQEHLRALLHTESFEEVLHVLQMTSYADSLGDSSAADMSIPLLTRIIYRSLFGDYEKTIRSVARDIQPLFIFLYQKYELVNLKTILRGIISHADPQDIAALLLPTEQYTLFSKQSLLEYHEVHHVIEHLQGSFFQYPLNRALRRFEEEQEFFPLEMALDLHYYHSLWDTTLKLPEQERQESQRILGMWLDILNIVWIIRFKEHYHFSPEEILNYTIQHGYAFRLRERRQLAHARGSQEVREYLKTTFYAKAMEGESEVLNTLHVALYRYLVDQLHKCFYGNPFHIRVLLGYLLIKEFEISDILTIAEAKKYGFSLEQSQHYVIRMGRDSYV</sequence>
<dbReference type="GO" id="GO:0046961">
    <property type="term" value="F:proton-transporting ATPase activity, rotational mechanism"/>
    <property type="evidence" value="ECO:0007669"/>
    <property type="project" value="InterPro"/>
</dbReference>
<evidence type="ECO:0000256" key="3">
    <source>
        <dbReference type="ARBA" id="ARBA00023065"/>
    </source>
</evidence>
<dbReference type="PANTHER" id="PTHR38682:SF1">
    <property type="entry name" value="V-TYPE ATP SYNTHASE SUBUNIT C"/>
    <property type="match status" value="1"/>
</dbReference>
<dbReference type="AlphaFoldDB" id="A0A0S6W9U8"/>